<dbReference type="InterPro" id="IPR022776">
    <property type="entry name" value="TRM13/UPF0224_CHHC_Znf_dom"/>
</dbReference>
<dbReference type="GO" id="GO:0005689">
    <property type="term" value="C:U12-type spliceosomal complex"/>
    <property type="evidence" value="ECO:0007669"/>
    <property type="project" value="TreeGrafter"/>
</dbReference>
<organism evidence="6 7">
    <name type="scientific">Branchiostoma lanceolatum</name>
    <name type="common">Common lancelet</name>
    <name type="synonym">Amphioxus lanceolatum</name>
    <dbReference type="NCBI Taxonomy" id="7740"/>
    <lineage>
        <taxon>Eukaryota</taxon>
        <taxon>Metazoa</taxon>
        <taxon>Chordata</taxon>
        <taxon>Cephalochordata</taxon>
        <taxon>Leptocardii</taxon>
        <taxon>Amphioxiformes</taxon>
        <taxon>Branchiostomatidae</taxon>
        <taxon>Branchiostoma</taxon>
    </lineage>
</organism>
<evidence type="ECO:0000313" key="7">
    <source>
        <dbReference type="Proteomes" id="UP000838412"/>
    </source>
</evidence>
<reference evidence="6" key="1">
    <citation type="submission" date="2022-01" db="EMBL/GenBank/DDBJ databases">
        <authorList>
            <person name="Braso-Vives M."/>
        </authorList>
    </citation>
    <scope>NUCLEOTIDE SEQUENCE</scope>
</reference>
<dbReference type="InterPro" id="IPR051591">
    <property type="entry name" value="UPF0224_FAM112_RNA_Proc"/>
</dbReference>
<accession>A0A8J9ZE71</accession>
<feature type="compositionally biased region" description="Basic and acidic residues" evidence="4">
    <location>
        <begin position="334"/>
        <end position="343"/>
    </location>
</feature>
<evidence type="ECO:0000313" key="6">
    <source>
        <dbReference type="EMBL" id="CAH1252957.1"/>
    </source>
</evidence>
<dbReference type="GO" id="GO:0005654">
    <property type="term" value="C:nucleoplasm"/>
    <property type="evidence" value="ECO:0007669"/>
    <property type="project" value="TreeGrafter"/>
</dbReference>
<dbReference type="PROSITE" id="PS51800">
    <property type="entry name" value="ZF_CHHC_U11_48K"/>
    <property type="match status" value="1"/>
</dbReference>
<dbReference type="EMBL" id="OV696687">
    <property type="protein sequence ID" value="CAH1252957.1"/>
    <property type="molecule type" value="Genomic_DNA"/>
</dbReference>
<proteinExistence type="predicted"/>
<feature type="compositionally biased region" description="Basic residues" evidence="4">
    <location>
        <begin position="364"/>
        <end position="387"/>
    </location>
</feature>
<evidence type="ECO:0000256" key="3">
    <source>
        <dbReference type="ARBA" id="ARBA00022833"/>
    </source>
</evidence>
<protein>
    <submittedName>
        <fullName evidence="6">SNRNP48 protein</fullName>
    </submittedName>
</protein>
<evidence type="ECO:0000256" key="2">
    <source>
        <dbReference type="ARBA" id="ARBA00022771"/>
    </source>
</evidence>
<keyword evidence="7" id="KW-1185">Reference proteome</keyword>
<keyword evidence="2" id="KW-0863">Zinc-finger</keyword>
<gene>
    <name evidence="6" type="primary">SNRNP48</name>
    <name evidence="6" type="ORF">BLAG_LOCUS12884</name>
</gene>
<feature type="region of interest" description="Disordered" evidence="4">
    <location>
        <begin position="305"/>
        <end position="387"/>
    </location>
</feature>
<dbReference type="OrthoDB" id="69229at2759"/>
<dbReference type="GO" id="GO:0005829">
    <property type="term" value="C:cytosol"/>
    <property type="evidence" value="ECO:0007669"/>
    <property type="project" value="TreeGrafter"/>
</dbReference>
<evidence type="ECO:0000256" key="4">
    <source>
        <dbReference type="SAM" id="MobiDB-lite"/>
    </source>
</evidence>
<dbReference type="Proteomes" id="UP000838412">
    <property type="component" value="Chromosome 2"/>
</dbReference>
<dbReference type="AlphaFoldDB" id="A0A8J9ZE71"/>
<name>A0A8J9ZE71_BRALA</name>
<feature type="domain" description="CHHC U11-48K-type" evidence="5">
    <location>
        <begin position="48"/>
        <end position="75"/>
    </location>
</feature>
<dbReference type="PANTHER" id="PTHR21402:SF10">
    <property type="entry name" value="U11_U12 SMALL NUCLEAR RIBONUCLEOPROTEIN 48 KDA PROTEIN"/>
    <property type="match status" value="1"/>
</dbReference>
<evidence type="ECO:0000256" key="1">
    <source>
        <dbReference type="ARBA" id="ARBA00022723"/>
    </source>
</evidence>
<dbReference type="PANTHER" id="PTHR21402">
    <property type="entry name" value="GAMETOCYTE SPECIFIC FACTOR 1-RELATED"/>
    <property type="match status" value="1"/>
</dbReference>
<keyword evidence="3" id="KW-0862">Zinc</keyword>
<feature type="compositionally biased region" description="Basic and acidic residues" evidence="4">
    <location>
        <begin position="351"/>
        <end position="363"/>
    </location>
</feature>
<sequence length="387" mass="44577">MHKLENHETSREDQLEELSCYLDSSRGKLSGILQRLGWTDDKTAYVDMVLCPLDSAHRVPPSRLVEHVKDCRLAKAGYDPEERERMKDSSQFYYTNSQSVVPVMVGKCCLLHQLPVSCTSHGCQLYQSWLVSVACYTNSQSVVPVMVDRDIQEKVISQCAASHTSWGGMSGDGWRINSRQMSFTQAVSSASTEERRLPLKDEELTPAQRLAMHNYVVQQSKDVNNRPTISAEDSTLTADLAETVQKQEGDGKSEKSHLEILAELRDYKRRRQSYRAKNVHITKRSATEVMRQVIETQMEMLEQMNRGSNDSEKNSSDTDNRPSERTCSPAVKVDSPRRHDSPRLPHRHRGLHEDHPRHREQQRHSKHKRSRERSRSRSPSRRKKHRH</sequence>
<feature type="compositionally biased region" description="Basic and acidic residues" evidence="4">
    <location>
        <begin position="309"/>
        <end position="324"/>
    </location>
</feature>
<dbReference type="Pfam" id="PF05253">
    <property type="entry name" value="zf-U11-48K"/>
    <property type="match status" value="1"/>
</dbReference>
<evidence type="ECO:0000259" key="5">
    <source>
        <dbReference type="PROSITE" id="PS51800"/>
    </source>
</evidence>
<keyword evidence="1" id="KW-0479">Metal-binding</keyword>
<dbReference type="GO" id="GO:0008270">
    <property type="term" value="F:zinc ion binding"/>
    <property type="evidence" value="ECO:0007669"/>
    <property type="project" value="UniProtKB-KW"/>
</dbReference>